<sequence>MANPNYILSSDLSNLVEQNIEIISLILNLSSENYESTLYNFLDFFENSDKQVLNLIDIVYIFEIAIRIRASKSDLLCHFLKDLESPQFKTDAFNIFEFNHEKLIRQLVSFDRDYKIRPCNMYFLFKSLKASLFTITEIIEKFNEYYQTHKAFYYIHILHFAWFAPEIEQNDQNLFNLYSQSFHKLHDMVKWDPIIEPFYSNYDLMKENDWKSLKMYRDTPESTVFQIMENDSVEYLQKRESMNLNKTFSVNIYNPMLNVSNGNASLFDISAYFASIRCFKYLLLNDVKLSEGEPLTSVAFGRFRLNEHWNSMNFAVAGGCTEIIHLLEHKKAVFSGCLAVSIQFHRYSIFEWLFVNKKDSKNDLFNLIQTCVDSNNVKSLLFILDFMKSADYPMKKFDANFKLDKSFCSEIVSSVFQLKNE</sequence>
<reference evidence="1 2" key="1">
    <citation type="submission" date="2024-04" db="EMBL/GenBank/DDBJ databases">
        <title>Tritrichomonas musculus Genome.</title>
        <authorList>
            <person name="Alves-Ferreira E."/>
            <person name="Grigg M."/>
            <person name="Lorenzi H."/>
            <person name="Galac M."/>
        </authorList>
    </citation>
    <scope>NUCLEOTIDE SEQUENCE [LARGE SCALE GENOMIC DNA]</scope>
    <source>
        <strain evidence="1 2">EAF2021</strain>
    </source>
</reference>
<dbReference type="PANTHER" id="PTHR24159">
    <property type="match status" value="1"/>
</dbReference>
<evidence type="ECO:0008006" key="3">
    <source>
        <dbReference type="Google" id="ProtNLM"/>
    </source>
</evidence>
<accession>A0ABR2KHU2</accession>
<dbReference type="PANTHER" id="PTHR24159:SF5">
    <property type="entry name" value="ANK_REP_REGION DOMAIN-CONTAINING PROTEIN"/>
    <property type="match status" value="1"/>
</dbReference>
<dbReference type="EMBL" id="JAPFFF010000005">
    <property type="protein sequence ID" value="KAK8890710.1"/>
    <property type="molecule type" value="Genomic_DNA"/>
</dbReference>
<organism evidence="1 2">
    <name type="scientific">Tritrichomonas musculus</name>
    <dbReference type="NCBI Taxonomy" id="1915356"/>
    <lineage>
        <taxon>Eukaryota</taxon>
        <taxon>Metamonada</taxon>
        <taxon>Parabasalia</taxon>
        <taxon>Tritrichomonadida</taxon>
        <taxon>Tritrichomonadidae</taxon>
        <taxon>Tritrichomonas</taxon>
    </lineage>
</organism>
<dbReference type="InterPro" id="IPR036770">
    <property type="entry name" value="Ankyrin_rpt-contain_sf"/>
</dbReference>
<dbReference type="Proteomes" id="UP001470230">
    <property type="component" value="Unassembled WGS sequence"/>
</dbReference>
<gene>
    <name evidence="1" type="ORF">M9Y10_035495</name>
</gene>
<keyword evidence="2" id="KW-1185">Reference proteome</keyword>
<protein>
    <recommendedName>
        <fullName evidence="3">DUF3447 domain-containing protein</fullName>
    </recommendedName>
</protein>
<evidence type="ECO:0000313" key="1">
    <source>
        <dbReference type="EMBL" id="KAK8890710.1"/>
    </source>
</evidence>
<proteinExistence type="predicted"/>
<dbReference type="SUPFAM" id="SSF48403">
    <property type="entry name" value="Ankyrin repeat"/>
    <property type="match status" value="1"/>
</dbReference>
<comment type="caution">
    <text evidence="1">The sequence shown here is derived from an EMBL/GenBank/DDBJ whole genome shotgun (WGS) entry which is preliminary data.</text>
</comment>
<evidence type="ECO:0000313" key="2">
    <source>
        <dbReference type="Proteomes" id="UP001470230"/>
    </source>
</evidence>
<name>A0ABR2KHU2_9EUKA</name>